<dbReference type="GO" id="GO:0046872">
    <property type="term" value="F:metal ion binding"/>
    <property type="evidence" value="ECO:0007669"/>
    <property type="project" value="UniProtKB-KW"/>
</dbReference>
<organism evidence="7 8">
    <name type="scientific">Thioclava pacifica DSM 10166</name>
    <dbReference type="NCBI Taxonomy" id="1353537"/>
    <lineage>
        <taxon>Bacteria</taxon>
        <taxon>Pseudomonadati</taxon>
        <taxon>Pseudomonadota</taxon>
        <taxon>Alphaproteobacteria</taxon>
        <taxon>Rhodobacterales</taxon>
        <taxon>Paracoccaceae</taxon>
        <taxon>Thioclava</taxon>
    </lineage>
</organism>
<dbReference type="RefSeq" id="WP_038078088.1">
    <property type="nucleotide sequence ID" value="NZ_AUND01000034.1"/>
</dbReference>
<dbReference type="GO" id="GO:0016787">
    <property type="term" value="F:hydrolase activity"/>
    <property type="evidence" value="ECO:0007669"/>
    <property type="project" value="UniProtKB-KW"/>
</dbReference>
<dbReference type="InterPro" id="IPR001279">
    <property type="entry name" value="Metallo-B-lactamas"/>
</dbReference>
<evidence type="ECO:0000313" key="7">
    <source>
        <dbReference type="EMBL" id="KEO51784.1"/>
    </source>
</evidence>
<dbReference type="AlphaFoldDB" id="A0A074J5I0"/>
<dbReference type="PROSITE" id="PS51318">
    <property type="entry name" value="TAT"/>
    <property type="match status" value="1"/>
</dbReference>
<gene>
    <name evidence="7" type="ORF">TP2_09915</name>
</gene>
<evidence type="ECO:0000256" key="1">
    <source>
        <dbReference type="ARBA" id="ARBA00007749"/>
    </source>
</evidence>
<accession>A0A074J5I0</accession>
<evidence type="ECO:0000259" key="6">
    <source>
        <dbReference type="SMART" id="SM00849"/>
    </source>
</evidence>
<evidence type="ECO:0000256" key="3">
    <source>
        <dbReference type="ARBA" id="ARBA00022801"/>
    </source>
</evidence>
<dbReference type="Gene3D" id="3.60.15.10">
    <property type="entry name" value="Ribonuclease Z/Hydroxyacylglutathione hydrolase-like"/>
    <property type="match status" value="1"/>
</dbReference>
<evidence type="ECO:0000256" key="2">
    <source>
        <dbReference type="ARBA" id="ARBA00022723"/>
    </source>
</evidence>
<evidence type="ECO:0000256" key="4">
    <source>
        <dbReference type="ARBA" id="ARBA00022833"/>
    </source>
</evidence>
<comment type="caution">
    <text evidence="7">The sequence shown here is derived from an EMBL/GenBank/DDBJ whole genome shotgun (WGS) entry which is preliminary data.</text>
</comment>
<dbReference type="Pfam" id="PF00753">
    <property type="entry name" value="Lactamase_B"/>
    <property type="match status" value="1"/>
</dbReference>
<keyword evidence="8" id="KW-1185">Reference proteome</keyword>
<dbReference type="eggNOG" id="COG0491">
    <property type="taxonomic scope" value="Bacteria"/>
</dbReference>
<keyword evidence="5" id="KW-0732">Signal</keyword>
<keyword evidence="3" id="KW-0378">Hydrolase</keyword>
<dbReference type="STRING" id="1353537.TP2_09915"/>
<comment type="similarity">
    <text evidence="1">Belongs to the metallo-beta-lactamase superfamily.</text>
</comment>
<dbReference type="PANTHER" id="PTHR42978:SF6">
    <property type="entry name" value="QUORUM-QUENCHING LACTONASE YTNP-RELATED"/>
    <property type="match status" value="1"/>
</dbReference>
<dbReference type="EMBL" id="AUND01000034">
    <property type="protein sequence ID" value="KEO51784.1"/>
    <property type="molecule type" value="Genomic_DNA"/>
</dbReference>
<proteinExistence type="inferred from homology"/>
<dbReference type="SMART" id="SM00849">
    <property type="entry name" value="Lactamase_B"/>
    <property type="match status" value="1"/>
</dbReference>
<dbReference type="InterPro" id="IPR006311">
    <property type="entry name" value="TAT_signal"/>
</dbReference>
<evidence type="ECO:0000256" key="5">
    <source>
        <dbReference type="SAM" id="SignalP"/>
    </source>
</evidence>
<dbReference type="PANTHER" id="PTHR42978">
    <property type="entry name" value="QUORUM-QUENCHING LACTONASE YTNP-RELATED-RELATED"/>
    <property type="match status" value="1"/>
</dbReference>
<dbReference type="InterPro" id="IPR036866">
    <property type="entry name" value="RibonucZ/Hydroxyglut_hydro"/>
</dbReference>
<dbReference type="Proteomes" id="UP000027432">
    <property type="component" value="Unassembled WGS sequence"/>
</dbReference>
<protein>
    <recommendedName>
        <fullName evidence="6">Metallo-beta-lactamase domain-containing protein</fullName>
    </recommendedName>
</protein>
<feature type="domain" description="Metallo-beta-lactamase" evidence="6">
    <location>
        <begin position="76"/>
        <end position="280"/>
    </location>
</feature>
<name>A0A074J5I0_9RHOB</name>
<evidence type="ECO:0000313" key="8">
    <source>
        <dbReference type="Proteomes" id="UP000027432"/>
    </source>
</evidence>
<dbReference type="OrthoDB" id="9773738at2"/>
<keyword evidence="4" id="KW-0862">Zinc</keyword>
<reference evidence="7 8" key="1">
    <citation type="submission" date="2013-07" db="EMBL/GenBank/DDBJ databases">
        <title>Thioclava pacifica DSM 10166 Genome Sequencing.</title>
        <authorList>
            <person name="Lai Q."/>
            <person name="Shao Z."/>
        </authorList>
    </citation>
    <scope>NUCLEOTIDE SEQUENCE [LARGE SCALE GENOMIC DNA]</scope>
    <source>
        <strain evidence="7 8">DSM 10166</strain>
    </source>
</reference>
<dbReference type="InterPro" id="IPR051013">
    <property type="entry name" value="MBL_superfamily_lactonases"/>
</dbReference>
<feature type="chain" id="PRO_5001696377" description="Metallo-beta-lactamase domain-containing protein" evidence="5">
    <location>
        <begin position="28"/>
        <end position="302"/>
    </location>
</feature>
<dbReference type="SUPFAM" id="SSF56281">
    <property type="entry name" value="Metallo-hydrolase/oxidoreductase"/>
    <property type="match status" value="1"/>
</dbReference>
<dbReference type="CDD" id="cd07720">
    <property type="entry name" value="OPHC2-like_MBL-fold"/>
    <property type="match status" value="1"/>
</dbReference>
<keyword evidence="2" id="KW-0479">Metal-binding</keyword>
<sequence>MKFTRRTILRGAMAAGALSALPRLSFAATSLEMGTARIDTLSDGNLVLPLGFVTDNPDAKPILERYGITGDAVEPPCNVTLYRDGTNTVLFDVGSGNDFMPTAGKLTEAMDALGVAPEDVTHVVFTHGHPDHLWGVLDDFDEPFFHNAQHMMGKTEFDYWIDPATLDSIDDGRKTFAAGALRRLETLQDQIATFGDGEEILPGIMAQMTPGHTPGHMSYQVKNGNAQAFIIGDAIVNHYLAFAAPGMAAGSDQDPDLGAKTRTALLDQLASEKMPIVGFHLPEGGLGHVERDGDAYRYVPEV</sequence>
<feature type="signal peptide" evidence="5">
    <location>
        <begin position="1"/>
        <end position="27"/>
    </location>
</feature>